<feature type="compositionally biased region" description="Polar residues" evidence="1">
    <location>
        <begin position="12"/>
        <end position="21"/>
    </location>
</feature>
<evidence type="ECO:0000256" key="1">
    <source>
        <dbReference type="SAM" id="MobiDB-lite"/>
    </source>
</evidence>
<protein>
    <submittedName>
        <fullName evidence="2">Predicted protein</fullName>
    </submittedName>
</protein>
<feature type="region of interest" description="Disordered" evidence="1">
    <location>
        <begin position="1"/>
        <end position="29"/>
    </location>
</feature>
<organism evidence="2">
    <name type="scientific">Hordeum vulgare subsp. vulgare</name>
    <name type="common">Domesticated barley</name>
    <dbReference type="NCBI Taxonomy" id="112509"/>
    <lineage>
        <taxon>Eukaryota</taxon>
        <taxon>Viridiplantae</taxon>
        <taxon>Streptophyta</taxon>
        <taxon>Embryophyta</taxon>
        <taxon>Tracheophyta</taxon>
        <taxon>Spermatophyta</taxon>
        <taxon>Magnoliopsida</taxon>
        <taxon>Liliopsida</taxon>
        <taxon>Poales</taxon>
        <taxon>Poaceae</taxon>
        <taxon>BOP clade</taxon>
        <taxon>Pooideae</taxon>
        <taxon>Triticodae</taxon>
        <taxon>Triticeae</taxon>
        <taxon>Hordeinae</taxon>
        <taxon>Hordeum</taxon>
    </lineage>
</organism>
<evidence type="ECO:0000313" key="2">
    <source>
        <dbReference type="EMBL" id="BAJ98865.1"/>
    </source>
</evidence>
<proteinExistence type="evidence at transcript level"/>
<name>F2DUU4_HORVV</name>
<reference evidence="2" key="1">
    <citation type="journal article" date="2011" name="Plant Physiol.">
        <title>Comprehensive sequence analysis of 24,783 barley full-length cDNAs derived from 12 clone libraries.</title>
        <authorList>
            <person name="Matsumoto T."/>
            <person name="Tanaka T."/>
            <person name="Sakai H."/>
            <person name="Amano N."/>
            <person name="Kanamori H."/>
            <person name="Kurita K."/>
            <person name="Kikuta A."/>
            <person name="Kamiya K."/>
            <person name="Yamamoto M."/>
            <person name="Ikawa H."/>
            <person name="Fujii N."/>
            <person name="Hori K."/>
            <person name="Itoh T."/>
            <person name="Sato K."/>
        </authorList>
    </citation>
    <scope>NUCLEOTIDE SEQUENCE</scope>
    <source>
        <tissue evidence="2">Shoot and root</tissue>
    </source>
</reference>
<sequence length="177" mass="19631">ASLPLRRYTHPPTDNKQTTTLYPEGGREERVEERSICRQGCFTVHHEDDQRRRCAGGSRRAAGGDRPRRAPGAVEDADAVHLHRLRAHDGAHRGGAAGARLHATQAVRLVAPGERRRGRVGARDIDGAARQGAQGRRHHGRRRLAVLPRQRHAVRVPRRRRAAPLGGRGTSFVRHIS</sequence>
<dbReference type="AlphaFoldDB" id="F2DUU4"/>
<feature type="region of interest" description="Disordered" evidence="1">
    <location>
        <begin position="47"/>
        <end position="72"/>
    </location>
</feature>
<accession>F2DUU4</accession>
<dbReference type="EMBL" id="AK367662">
    <property type="protein sequence ID" value="BAJ98865.1"/>
    <property type="molecule type" value="mRNA"/>
</dbReference>
<feature type="non-terminal residue" evidence="2">
    <location>
        <position position="1"/>
    </location>
</feature>